<evidence type="ECO:0000313" key="1">
    <source>
        <dbReference type="EMBL" id="PJJ54402.1"/>
    </source>
</evidence>
<evidence type="ECO:0000313" key="2">
    <source>
        <dbReference type="Proteomes" id="UP000230842"/>
    </source>
</evidence>
<dbReference type="AlphaFoldDB" id="A0A2M9B8W7"/>
<protein>
    <submittedName>
        <fullName evidence="1">Uncharacterized protein</fullName>
    </submittedName>
</protein>
<dbReference type="EMBL" id="PGEZ01000002">
    <property type="protein sequence ID" value="PJJ54402.1"/>
    <property type="molecule type" value="Genomic_DNA"/>
</dbReference>
<organism evidence="1 2">
    <name type="scientific">Mumia flava</name>
    <dbReference type="NCBI Taxonomy" id="1348852"/>
    <lineage>
        <taxon>Bacteria</taxon>
        <taxon>Bacillati</taxon>
        <taxon>Actinomycetota</taxon>
        <taxon>Actinomycetes</taxon>
        <taxon>Propionibacteriales</taxon>
        <taxon>Nocardioidaceae</taxon>
        <taxon>Mumia</taxon>
    </lineage>
</organism>
<gene>
    <name evidence="1" type="ORF">CLV56_3913</name>
</gene>
<accession>A0A2M9B8W7</accession>
<feature type="non-terminal residue" evidence="1">
    <location>
        <position position="1"/>
    </location>
</feature>
<name>A0A2M9B8W7_9ACTN</name>
<dbReference type="Proteomes" id="UP000230842">
    <property type="component" value="Unassembled WGS sequence"/>
</dbReference>
<proteinExistence type="predicted"/>
<comment type="caution">
    <text evidence="1">The sequence shown here is derived from an EMBL/GenBank/DDBJ whole genome shotgun (WGS) entry which is preliminary data.</text>
</comment>
<keyword evidence="2" id="KW-1185">Reference proteome</keyword>
<sequence length="32" mass="3541">PTFKKTFGYHPLGVWCDNTQEFVAAKLRTGGA</sequence>
<reference evidence="1 2" key="1">
    <citation type="submission" date="2017-11" db="EMBL/GenBank/DDBJ databases">
        <title>Genomic Encyclopedia of Archaeal and Bacterial Type Strains, Phase II (KMG-II): From Individual Species to Whole Genera.</title>
        <authorList>
            <person name="Goeker M."/>
        </authorList>
    </citation>
    <scope>NUCLEOTIDE SEQUENCE [LARGE SCALE GENOMIC DNA]</scope>
    <source>
        <strain evidence="1 2">DSM 27763</strain>
    </source>
</reference>